<evidence type="ECO:0000313" key="5">
    <source>
        <dbReference type="Proteomes" id="UP001595733"/>
    </source>
</evidence>
<name>A0ABV8USP3_9BACL</name>
<dbReference type="Gene3D" id="3.40.50.300">
    <property type="entry name" value="P-loop containing nucleotide triphosphate hydrolases"/>
    <property type="match status" value="1"/>
</dbReference>
<evidence type="ECO:0000259" key="3">
    <source>
        <dbReference type="PROSITE" id="PS51194"/>
    </source>
</evidence>
<feature type="domain" description="Helicase ATP-binding" evidence="2">
    <location>
        <begin position="437"/>
        <end position="593"/>
    </location>
</feature>
<dbReference type="GO" id="GO:0004386">
    <property type="term" value="F:helicase activity"/>
    <property type="evidence" value="ECO:0007669"/>
    <property type="project" value="UniProtKB-KW"/>
</dbReference>
<dbReference type="InterPro" id="IPR000330">
    <property type="entry name" value="SNF2_N"/>
</dbReference>
<dbReference type="InterPro" id="IPR001650">
    <property type="entry name" value="Helicase_C-like"/>
</dbReference>
<dbReference type="Proteomes" id="UP001595733">
    <property type="component" value="Unassembled WGS sequence"/>
</dbReference>
<dbReference type="PROSITE" id="PS51192">
    <property type="entry name" value="HELICASE_ATP_BIND_1"/>
    <property type="match status" value="1"/>
</dbReference>
<dbReference type="PANTHER" id="PTHR10799">
    <property type="entry name" value="SNF2/RAD54 HELICASE FAMILY"/>
    <property type="match status" value="1"/>
</dbReference>
<keyword evidence="4" id="KW-0547">Nucleotide-binding</keyword>
<dbReference type="EC" id="3.6.4.-" evidence="4"/>
<keyword evidence="5" id="KW-1185">Reference proteome</keyword>
<dbReference type="SMART" id="SM00490">
    <property type="entry name" value="HELICc"/>
    <property type="match status" value="1"/>
</dbReference>
<dbReference type="Pfam" id="PF00271">
    <property type="entry name" value="Helicase_C"/>
    <property type="match status" value="1"/>
</dbReference>
<keyword evidence="1 4" id="KW-0378">Hydrolase</keyword>
<dbReference type="CDD" id="cd18793">
    <property type="entry name" value="SF2_C_SNF"/>
    <property type="match status" value="1"/>
</dbReference>
<evidence type="ECO:0000259" key="2">
    <source>
        <dbReference type="PROSITE" id="PS51192"/>
    </source>
</evidence>
<dbReference type="InterPro" id="IPR049730">
    <property type="entry name" value="SNF2/RAD54-like_C"/>
</dbReference>
<dbReference type="GO" id="GO:0016787">
    <property type="term" value="F:hydrolase activity"/>
    <property type="evidence" value="ECO:0007669"/>
    <property type="project" value="UniProtKB-KW"/>
</dbReference>
<dbReference type="EMBL" id="JBHSEF010000009">
    <property type="protein sequence ID" value="MFC4354149.1"/>
    <property type="molecule type" value="Genomic_DNA"/>
</dbReference>
<comment type="caution">
    <text evidence="4">The sequence shown here is derived from an EMBL/GenBank/DDBJ whole genome shotgun (WGS) entry which is preliminary data.</text>
</comment>
<dbReference type="InterPro" id="IPR027417">
    <property type="entry name" value="P-loop_NTPase"/>
</dbReference>
<dbReference type="PROSITE" id="PS51194">
    <property type="entry name" value="HELICASE_CTER"/>
    <property type="match status" value="1"/>
</dbReference>
<dbReference type="SUPFAM" id="SSF52540">
    <property type="entry name" value="P-loop containing nucleoside triphosphate hydrolases"/>
    <property type="match status" value="2"/>
</dbReference>
<keyword evidence="4" id="KW-0067">ATP-binding</keyword>
<dbReference type="RefSeq" id="WP_378140254.1">
    <property type="nucleotide sequence ID" value="NZ_JBHSEF010000009.1"/>
</dbReference>
<dbReference type="Gene3D" id="3.40.50.10810">
    <property type="entry name" value="Tandem AAA-ATPase domain"/>
    <property type="match status" value="1"/>
</dbReference>
<dbReference type="InterPro" id="IPR038718">
    <property type="entry name" value="SNF2-like_sf"/>
</dbReference>
<dbReference type="InterPro" id="IPR022138">
    <property type="entry name" value="DUF3670"/>
</dbReference>
<sequence length="888" mass="101049">MSLFSLPIRIEPIDGGFAVSSPSRPERLRHILFGSHRDSFYGLHAEEVKGKFVLSALDAIELFAEPAGLVRLYGEDSDSMKHMAVIREAVDLWARPDLWNDVKFDVHSIVVAVSENEAVTTTIETAILQKARQAAFSYDDLVSLSDYFKEGGWPIKKVQAHPEIHVALRLMEPDDMTDEWILETVVRGARSSSYWAPAVKKRALPVGEALPPKWAHLSEVVSQFQHGLIPFISVLDEAPETFVYRQLEDQQVRDFLRHDLAKLQAFGYDVVLPSWLKELKETKMQVRASAGTNRYKSAAGLEQILQFNWNFSLGGQEISEDQFRQLVDENRSFIRSGDQWFQIDAQWIQEIRKLLDRSEDEEWTVKDLLFQELPEELALALEDEDEDDPLVQFQLQQSLETYLTQLQEKKGFPEVPPSANLLTELRPYQQLGLNWLVFMRNESFGAVLADDMGLGKTVQLIAYLLHVHEQTPTHPSLIICPTSVLGNWQKELQKFAPSLNLHTHYGSNRGSLDLEADVVVTTYGIATQDAELLQQIPWSSVTLDEAQNIKNMQTKQSRAIRKLRGTHHIALTGTPVENRLSELWAIFDFIHKGYLGSFKSFQENYMAPIERDEDDQAKHRLRLKIQPFLLRRTKRDPVLLLNLPEKLEQKEYCALTTEQAALYESLIQESVSQLGNLSGFQRKGLVLKMLSKLKQLCNHPALYLKEPFDDAETMLKRSEKLAGIVALAGEVAARGEQCLIFTQYIGMGHLLQHCFSELYDIDSPFLTGSMPKGQRDHMVASFQAGEFPIFLLSLKAGGTGLNLTAATHVLHADRWWNPAVENQATDRAYRIGQQQFVHVHKFLTIGTIEEKIDTLLEQKQTLSDELIHSSQWITELNDDELTELLTLS</sequence>
<feature type="domain" description="Helicase C-terminal" evidence="3">
    <location>
        <begin position="723"/>
        <end position="882"/>
    </location>
</feature>
<organism evidence="4 5">
    <name type="scientific">Chryseomicrobium palamuruense</name>
    <dbReference type="NCBI Taxonomy" id="682973"/>
    <lineage>
        <taxon>Bacteria</taxon>
        <taxon>Bacillati</taxon>
        <taxon>Bacillota</taxon>
        <taxon>Bacilli</taxon>
        <taxon>Bacillales</taxon>
        <taxon>Caryophanaceae</taxon>
        <taxon>Chryseomicrobium</taxon>
    </lineage>
</organism>
<gene>
    <name evidence="4" type="ORF">ACFO0S_03570</name>
</gene>
<protein>
    <submittedName>
        <fullName evidence="4">DEAD/DEAH box helicase</fullName>
        <ecNumber evidence="4">3.6.4.-</ecNumber>
    </submittedName>
</protein>
<accession>A0ABV8USP3</accession>
<dbReference type="SMART" id="SM00487">
    <property type="entry name" value="DEXDc"/>
    <property type="match status" value="1"/>
</dbReference>
<dbReference type="Pfam" id="PF00176">
    <property type="entry name" value="SNF2-rel_dom"/>
    <property type="match status" value="1"/>
</dbReference>
<proteinExistence type="predicted"/>
<dbReference type="CDD" id="cd18012">
    <property type="entry name" value="DEXQc_arch_SWI2_SNF2"/>
    <property type="match status" value="1"/>
</dbReference>
<keyword evidence="4" id="KW-0347">Helicase</keyword>
<evidence type="ECO:0000313" key="4">
    <source>
        <dbReference type="EMBL" id="MFC4354149.1"/>
    </source>
</evidence>
<dbReference type="InterPro" id="IPR014001">
    <property type="entry name" value="Helicase_ATP-bd"/>
</dbReference>
<evidence type="ECO:0000256" key="1">
    <source>
        <dbReference type="ARBA" id="ARBA00022801"/>
    </source>
</evidence>
<dbReference type="Pfam" id="PF12419">
    <property type="entry name" value="DUF3670"/>
    <property type="match status" value="1"/>
</dbReference>
<reference evidence="5" key="1">
    <citation type="journal article" date="2019" name="Int. J. Syst. Evol. Microbiol.">
        <title>The Global Catalogue of Microorganisms (GCM) 10K type strain sequencing project: providing services to taxonomists for standard genome sequencing and annotation.</title>
        <authorList>
            <consortium name="The Broad Institute Genomics Platform"/>
            <consortium name="The Broad Institute Genome Sequencing Center for Infectious Disease"/>
            <person name="Wu L."/>
            <person name="Ma J."/>
        </authorList>
    </citation>
    <scope>NUCLEOTIDE SEQUENCE [LARGE SCALE GENOMIC DNA]</scope>
    <source>
        <strain evidence="5">CCUG 50353</strain>
    </source>
</reference>